<evidence type="ECO:0000256" key="1">
    <source>
        <dbReference type="ARBA" id="ARBA00005953"/>
    </source>
</evidence>
<dbReference type="CDD" id="cd00586">
    <property type="entry name" value="4HBT"/>
    <property type="match status" value="1"/>
</dbReference>
<comment type="caution">
    <text evidence="4">The sequence shown here is derived from an EMBL/GenBank/DDBJ whole genome shotgun (WGS) entry which is preliminary data.</text>
</comment>
<proteinExistence type="inferred from homology"/>
<keyword evidence="5" id="KW-1185">Reference proteome</keyword>
<dbReference type="RefSeq" id="WP_338257598.1">
    <property type="nucleotide sequence ID" value="NZ_BSRI01000002.1"/>
</dbReference>
<feature type="region of interest" description="Disordered" evidence="3">
    <location>
        <begin position="53"/>
        <end position="77"/>
    </location>
</feature>
<dbReference type="PANTHER" id="PTHR31793:SF27">
    <property type="entry name" value="NOVEL THIOESTERASE SUPERFAMILY DOMAIN AND SAPOSIN A-TYPE DOMAIN CONTAINING PROTEIN (0610012H03RIK)"/>
    <property type="match status" value="1"/>
</dbReference>
<dbReference type="Gene3D" id="3.10.129.10">
    <property type="entry name" value="Hotdog Thioesterase"/>
    <property type="match status" value="1"/>
</dbReference>
<dbReference type="PANTHER" id="PTHR31793">
    <property type="entry name" value="4-HYDROXYBENZOYL-COA THIOESTERASE FAMILY MEMBER"/>
    <property type="match status" value="1"/>
</dbReference>
<dbReference type="EMBL" id="BSRI01000002">
    <property type="protein sequence ID" value="GLV60507.1"/>
    <property type="molecule type" value="Genomic_DNA"/>
</dbReference>
<dbReference type="InterPro" id="IPR050563">
    <property type="entry name" value="4-hydroxybenzoyl-CoA_TE"/>
</dbReference>
<gene>
    <name evidence="4" type="ORF">KDH_73260</name>
</gene>
<dbReference type="InterPro" id="IPR029069">
    <property type="entry name" value="HotDog_dom_sf"/>
</dbReference>
<evidence type="ECO:0000256" key="2">
    <source>
        <dbReference type="ARBA" id="ARBA00022801"/>
    </source>
</evidence>
<evidence type="ECO:0000256" key="3">
    <source>
        <dbReference type="SAM" id="MobiDB-lite"/>
    </source>
</evidence>
<name>A0ABQ6G5E7_9CHLR</name>
<dbReference type="Proteomes" id="UP001344906">
    <property type="component" value="Unassembled WGS sequence"/>
</dbReference>
<protein>
    <submittedName>
        <fullName evidence="4">Thioesterase</fullName>
    </submittedName>
</protein>
<dbReference type="SUPFAM" id="SSF54637">
    <property type="entry name" value="Thioesterase/thiol ester dehydrase-isomerase"/>
    <property type="match status" value="1"/>
</dbReference>
<dbReference type="Pfam" id="PF13279">
    <property type="entry name" value="4HBT_2"/>
    <property type="match status" value="1"/>
</dbReference>
<keyword evidence="2" id="KW-0378">Hydrolase</keyword>
<comment type="similarity">
    <text evidence="1">Belongs to the 4-hydroxybenzoyl-CoA thioesterase family.</text>
</comment>
<evidence type="ECO:0000313" key="4">
    <source>
        <dbReference type="EMBL" id="GLV60507.1"/>
    </source>
</evidence>
<organism evidence="4 5">
    <name type="scientific">Dictyobacter halimunensis</name>
    <dbReference type="NCBI Taxonomy" id="3026934"/>
    <lineage>
        <taxon>Bacteria</taxon>
        <taxon>Bacillati</taxon>
        <taxon>Chloroflexota</taxon>
        <taxon>Ktedonobacteria</taxon>
        <taxon>Ktedonobacterales</taxon>
        <taxon>Dictyobacteraceae</taxon>
        <taxon>Dictyobacter</taxon>
    </lineage>
</organism>
<sequence length="181" mass="20635">MSSETYHCWYPVQIRFRDLDPLAHVNNTVYFVYLEEARSFYFDQLRPWRHADETPAQADKEDDAAEGGEGEHNPRIKTGPRGYHYGMLVKENTCTYLLPLVRSDRAEVGVKVVKIGRTSFVMEHEIRDSTDHSRVFATGRSVLVWCNYHTGRPHPLPDSLRAAFEQFEGLSSAATTGGEQA</sequence>
<accession>A0ABQ6G5E7</accession>
<reference evidence="4 5" key="1">
    <citation type="submission" date="2023-02" db="EMBL/GenBank/DDBJ databases">
        <title>Dictyobacter halimunensis sp. nov., a new member of the class Ktedonobacteria from forest soil in a geothermal area.</title>
        <authorList>
            <person name="Rachmania M.K."/>
            <person name="Ningsih F."/>
            <person name="Sakai Y."/>
            <person name="Yabe S."/>
            <person name="Yokota A."/>
            <person name="Sjamsuridzal W."/>
        </authorList>
    </citation>
    <scope>NUCLEOTIDE SEQUENCE [LARGE SCALE GENOMIC DNA]</scope>
    <source>
        <strain evidence="4 5">S3.2.2.5</strain>
    </source>
</reference>
<evidence type="ECO:0000313" key="5">
    <source>
        <dbReference type="Proteomes" id="UP001344906"/>
    </source>
</evidence>